<reference evidence="4 5" key="1">
    <citation type="submission" date="2018-07" db="EMBL/GenBank/DDBJ databases">
        <title>Mechanisms of high-level aminoglycoside resistance among Gram-negative pathogens in Brazil.</title>
        <authorList>
            <person name="Ballaben A.S."/>
            <person name="Darini A.L.C."/>
            <person name="Doi Y."/>
        </authorList>
    </citation>
    <scope>NUCLEOTIDE SEQUENCE [LARGE SCALE GENOMIC DNA]</scope>
    <source>
        <strain evidence="4 5">B2-305</strain>
    </source>
</reference>
<protein>
    <submittedName>
        <fullName evidence="4">Helix-turn-helix domain-containing protein</fullName>
    </submittedName>
</protein>
<evidence type="ECO:0000256" key="2">
    <source>
        <dbReference type="ARBA" id="ARBA00023163"/>
    </source>
</evidence>
<proteinExistence type="predicted"/>
<gene>
    <name evidence="4" type="ORF">DT376_35765</name>
</gene>
<organism evidence="4 5">
    <name type="scientific">Pseudomonas aeruginosa</name>
    <dbReference type="NCBI Taxonomy" id="287"/>
    <lineage>
        <taxon>Bacteria</taxon>
        <taxon>Pseudomonadati</taxon>
        <taxon>Pseudomonadota</taxon>
        <taxon>Gammaproteobacteria</taxon>
        <taxon>Pseudomonadales</taxon>
        <taxon>Pseudomonadaceae</taxon>
        <taxon>Pseudomonas</taxon>
    </lineage>
</organism>
<dbReference type="AlphaFoldDB" id="A0A367LYL9"/>
<keyword evidence="1" id="KW-0805">Transcription regulation</keyword>
<evidence type="ECO:0000313" key="5">
    <source>
        <dbReference type="Proteomes" id="UP000253594"/>
    </source>
</evidence>
<comment type="caution">
    <text evidence="4">The sequence shown here is derived from an EMBL/GenBank/DDBJ whole genome shotgun (WGS) entry which is preliminary data.</text>
</comment>
<dbReference type="PROSITE" id="PS01124">
    <property type="entry name" value="HTH_ARAC_FAMILY_2"/>
    <property type="match status" value="1"/>
</dbReference>
<keyword evidence="2" id="KW-0804">Transcription</keyword>
<dbReference type="Gene3D" id="1.10.10.60">
    <property type="entry name" value="Homeodomain-like"/>
    <property type="match status" value="1"/>
</dbReference>
<dbReference type="InterPro" id="IPR018060">
    <property type="entry name" value="HTH_AraC"/>
</dbReference>
<evidence type="ECO:0000256" key="1">
    <source>
        <dbReference type="ARBA" id="ARBA00023015"/>
    </source>
</evidence>
<feature type="domain" description="HTH araC/xylS-type" evidence="3">
    <location>
        <begin position="1"/>
        <end position="51"/>
    </location>
</feature>
<dbReference type="Proteomes" id="UP000253594">
    <property type="component" value="Unassembled WGS sequence"/>
</dbReference>
<evidence type="ECO:0000313" key="4">
    <source>
        <dbReference type="EMBL" id="RCI70210.1"/>
    </source>
</evidence>
<dbReference type="SUPFAM" id="SSF46689">
    <property type="entry name" value="Homeodomain-like"/>
    <property type="match status" value="1"/>
</dbReference>
<sequence>MQLRTRRALGRLRRGLAVGEVAHALAFDDQSHLTRYFTSAYGISPGRYQRAVRG</sequence>
<name>A0A367LYL9_PSEAI</name>
<dbReference type="InterPro" id="IPR009057">
    <property type="entry name" value="Homeodomain-like_sf"/>
</dbReference>
<dbReference type="GO" id="GO:0003700">
    <property type="term" value="F:DNA-binding transcription factor activity"/>
    <property type="evidence" value="ECO:0007669"/>
    <property type="project" value="InterPro"/>
</dbReference>
<dbReference type="Pfam" id="PF12833">
    <property type="entry name" value="HTH_18"/>
    <property type="match status" value="1"/>
</dbReference>
<accession>A0A367LYL9</accession>
<feature type="non-terminal residue" evidence="4">
    <location>
        <position position="1"/>
    </location>
</feature>
<evidence type="ECO:0000259" key="3">
    <source>
        <dbReference type="PROSITE" id="PS01124"/>
    </source>
</evidence>
<dbReference type="EMBL" id="QORE01002310">
    <property type="protein sequence ID" value="RCI70210.1"/>
    <property type="molecule type" value="Genomic_DNA"/>
</dbReference>
<dbReference type="GO" id="GO:0043565">
    <property type="term" value="F:sequence-specific DNA binding"/>
    <property type="evidence" value="ECO:0007669"/>
    <property type="project" value="InterPro"/>
</dbReference>